<dbReference type="EMBL" id="CP018799">
    <property type="protein sequence ID" value="ATX80351.1"/>
    <property type="molecule type" value="Genomic_DNA"/>
</dbReference>
<gene>
    <name evidence="1" type="ORF">Ga0123461_1945</name>
</gene>
<dbReference type="Proteomes" id="UP000231701">
    <property type="component" value="Chromosome"/>
</dbReference>
<dbReference type="KEGG" id="maes:Ga0123461_1945"/>
<keyword evidence="2" id="KW-1185">Reference proteome</keyword>
<sequence length="127" mass="15033">MPIRNSVDLKERIIYSTCVGIMKQDDFVEYVKEIWSHDKYYGFNELFDVTQADWSEFNFSYLIEVAKNASQLRTIDIKSKLAWVVLEGKQRELTEFYKSAKLMTPGTSRKLEAFNSKDEAMQWLRIK</sequence>
<evidence type="ECO:0000313" key="1">
    <source>
        <dbReference type="EMBL" id="ATX80351.1"/>
    </source>
</evidence>
<dbReference type="AlphaFoldDB" id="A0A2K8L3D9"/>
<evidence type="ECO:0008006" key="3">
    <source>
        <dbReference type="Google" id="ProtNLM"/>
    </source>
</evidence>
<reference evidence="1 2" key="1">
    <citation type="submission" date="2016-12" db="EMBL/GenBank/DDBJ databases">
        <title>Isolation and genomic insights into novel planktonic Zetaproteobacteria from stratified waters of the Chesapeake Bay.</title>
        <authorList>
            <person name="McAllister S.M."/>
            <person name="Kato S."/>
            <person name="Chan C.S."/>
            <person name="Chiu B.K."/>
            <person name="Field E.K."/>
        </authorList>
    </citation>
    <scope>NUCLEOTIDE SEQUENCE [LARGE SCALE GENOMIC DNA]</scope>
    <source>
        <strain evidence="1 2">CP-5</strain>
    </source>
</reference>
<protein>
    <recommendedName>
        <fullName evidence="3">SpoIIAA-like</fullName>
    </recommendedName>
</protein>
<accession>A0A2K8L3D9</accession>
<organism evidence="1 2">
    <name type="scientific">Mariprofundus aestuarium</name>
    <dbReference type="NCBI Taxonomy" id="1921086"/>
    <lineage>
        <taxon>Bacteria</taxon>
        <taxon>Pseudomonadati</taxon>
        <taxon>Pseudomonadota</taxon>
        <taxon>Candidatius Mariprofundia</taxon>
        <taxon>Mariprofundales</taxon>
        <taxon>Mariprofundaceae</taxon>
        <taxon>Mariprofundus</taxon>
    </lineage>
</organism>
<proteinExistence type="predicted"/>
<evidence type="ECO:0000313" key="2">
    <source>
        <dbReference type="Proteomes" id="UP000231701"/>
    </source>
</evidence>
<name>A0A2K8L3D9_MARES</name>